<gene>
    <name evidence="1" type="ORF">BcabD6B2_25380</name>
</gene>
<dbReference type="RefSeq" id="XP_067715172.1">
    <property type="nucleotide sequence ID" value="XM_067859071.1"/>
</dbReference>
<sequence length="220" mass="25175">MRQAFFALGRGDCQARLRNADFCHVSNENGETLLLQAALPGTRIALQNVVVDAFLVCAFQVVDEHLRIILPNNHNRTKRVAFHLPQHINHDLQVVARRAERHYTPCVVRDAERLVARASHDLRQRQRPLREPERVADEVHVLRVELGRVIRDHVEQVRVVVPLLEFGHLMFILKLELGGVLQLLVAFQALVYKLCARLEPGRRDFLSSGPRRLDQHTGAL</sequence>
<proteinExistence type="predicted"/>
<accession>A0AAV4LSH9</accession>
<dbReference type="EMBL" id="BPLF01000002">
    <property type="protein sequence ID" value="GIX63103.1"/>
    <property type="molecule type" value="Genomic_DNA"/>
</dbReference>
<keyword evidence="2" id="KW-1185">Reference proteome</keyword>
<organism evidence="1 2">
    <name type="scientific">Babesia caballi</name>
    <dbReference type="NCBI Taxonomy" id="5871"/>
    <lineage>
        <taxon>Eukaryota</taxon>
        <taxon>Sar</taxon>
        <taxon>Alveolata</taxon>
        <taxon>Apicomplexa</taxon>
        <taxon>Aconoidasida</taxon>
        <taxon>Piroplasmida</taxon>
        <taxon>Babesiidae</taxon>
        <taxon>Babesia</taxon>
    </lineage>
</organism>
<name>A0AAV4LSH9_BABCB</name>
<dbReference type="GeneID" id="94194584"/>
<protein>
    <submittedName>
        <fullName evidence="1">AraC family transcriptional regulator</fullName>
    </submittedName>
</protein>
<evidence type="ECO:0000313" key="2">
    <source>
        <dbReference type="Proteomes" id="UP001497744"/>
    </source>
</evidence>
<reference evidence="1 2" key="1">
    <citation type="submission" date="2021-06" db="EMBL/GenBank/DDBJ databases">
        <title>Genome sequence of Babesia caballi.</title>
        <authorList>
            <person name="Yamagishi J."/>
            <person name="Kidaka T."/>
            <person name="Ochi A."/>
        </authorList>
    </citation>
    <scope>NUCLEOTIDE SEQUENCE [LARGE SCALE GENOMIC DNA]</scope>
    <source>
        <strain evidence="1">USDA-D6B2</strain>
    </source>
</reference>
<evidence type="ECO:0000313" key="1">
    <source>
        <dbReference type="EMBL" id="GIX63103.1"/>
    </source>
</evidence>
<comment type="caution">
    <text evidence="1">The sequence shown here is derived from an EMBL/GenBank/DDBJ whole genome shotgun (WGS) entry which is preliminary data.</text>
</comment>
<dbReference type="AlphaFoldDB" id="A0AAV4LSH9"/>
<dbReference type="Proteomes" id="UP001497744">
    <property type="component" value="Unassembled WGS sequence"/>
</dbReference>